<dbReference type="PANTHER" id="PTHR30603">
    <property type="entry name" value="RNA POLYMERASE SIGMA FACTOR RPO"/>
    <property type="match status" value="1"/>
</dbReference>
<comment type="caution">
    <text evidence="7">The sequence shown here is derived from an EMBL/GenBank/DDBJ whole genome shotgun (WGS) entry which is preliminary data.</text>
</comment>
<feature type="domain" description="RNA polymerase sigma-70" evidence="6">
    <location>
        <begin position="80"/>
        <end position="93"/>
    </location>
</feature>
<dbReference type="RefSeq" id="WP_123574863.1">
    <property type="nucleotide sequence ID" value="NZ_RKHG01000001.1"/>
</dbReference>
<name>A0A3N1ZR98_9ACTN</name>
<dbReference type="PROSITE" id="PS00715">
    <property type="entry name" value="SIGMA70_1"/>
    <property type="match status" value="1"/>
</dbReference>
<organism evidence="7 8">
    <name type="scientific">Luteococcus japonicus</name>
    <dbReference type="NCBI Taxonomy" id="33984"/>
    <lineage>
        <taxon>Bacteria</taxon>
        <taxon>Bacillati</taxon>
        <taxon>Actinomycetota</taxon>
        <taxon>Actinomycetes</taxon>
        <taxon>Propionibacteriales</taxon>
        <taxon>Propionibacteriaceae</taxon>
        <taxon>Luteococcus</taxon>
    </lineage>
</organism>
<keyword evidence="2" id="KW-0731">Sigma factor</keyword>
<dbReference type="InterPro" id="IPR013325">
    <property type="entry name" value="RNA_pol_sigma_r2"/>
</dbReference>
<evidence type="ECO:0000256" key="5">
    <source>
        <dbReference type="SAM" id="MobiDB-lite"/>
    </source>
</evidence>
<feature type="region of interest" description="Disordered" evidence="5">
    <location>
        <begin position="274"/>
        <end position="297"/>
    </location>
</feature>
<dbReference type="Gene3D" id="1.20.120.1810">
    <property type="match status" value="1"/>
</dbReference>
<dbReference type="NCBIfam" id="TIGR02937">
    <property type="entry name" value="sigma70-ECF"/>
    <property type="match status" value="1"/>
</dbReference>
<sequence>MRLDDQQLLACWDARDAGVLARSALDGDADALRATRGATREELQRLVDAGQAACQQVVASSLGLVGYTMRQTHIAPSDRDLFQEGVLGLMNAVHRFDPSRGVWSSFAYGSIRQALVTAIAAEAGARQGLTTNAARDQYRYRALAATQPAGPGADGAARVAAETGAPIERVEMLLTRRASASLDGLESHVALRAHHEADPVDSIDLRPYLRALPPTERSVLRDFYGIGRPPKPLKTIADGLDVSESTARRLLSRGQGYLHDVMVHFGAEAATTGAVGRVPRQPAPTGKAVRPALPASP</sequence>
<dbReference type="InterPro" id="IPR007627">
    <property type="entry name" value="RNA_pol_sigma70_r2"/>
</dbReference>
<protein>
    <submittedName>
        <fullName evidence="7">RNA polymerase sigma factor (Sigma-70 family)</fullName>
    </submittedName>
</protein>
<dbReference type="Pfam" id="PF04545">
    <property type="entry name" value="Sigma70_r4"/>
    <property type="match status" value="1"/>
</dbReference>
<keyword evidence="1" id="KW-0805">Transcription regulation</keyword>
<evidence type="ECO:0000256" key="1">
    <source>
        <dbReference type="ARBA" id="ARBA00023015"/>
    </source>
</evidence>
<dbReference type="SUPFAM" id="SSF88946">
    <property type="entry name" value="Sigma2 domain of RNA polymerase sigma factors"/>
    <property type="match status" value="1"/>
</dbReference>
<dbReference type="GO" id="GO:0016987">
    <property type="term" value="F:sigma factor activity"/>
    <property type="evidence" value="ECO:0007669"/>
    <property type="project" value="UniProtKB-KW"/>
</dbReference>
<evidence type="ECO:0000256" key="2">
    <source>
        <dbReference type="ARBA" id="ARBA00023082"/>
    </source>
</evidence>
<dbReference type="AlphaFoldDB" id="A0A3N1ZR98"/>
<dbReference type="EMBL" id="RKHG01000001">
    <property type="protein sequence ID" value="ROR53404.1"/>
    <property type="molecule type" value="Genomic_DNA"/>
</dbReference>
<evidence type="ECO:0000256" key="3">
    <source>
        <dbReference type="ARBA" id="ARBA00023125"/>
    </source>
</evidence>
<accession>A0A3N1ZR98</accession>
<dbReference type="Pfam" id="PF04542">
    <property type="entry name" value="Sigma70_r2"/>
    <property type="match status" value="1"/>
</dbReference>
<dbReference type="InterPro" id="IPR000943">
    <property type="entry name" value="RNA_pol_sigma70"/>
</dbReference>
<evidence type="ECO:0000313" key="8">
    <source>
        <dbReference type="Proteomes" id="UP000275749"/>
    </source>
</evidence>
<evidence type="ECO:0000259" key="6">
    <source>
        <dbReference type="PROSITE" id="PS00715"/>
    </source>
</evidence>
<dbReference type="InterPro" id="IPR050239">
    <property type="entry name" value="Sigma-70_RNA_pol_init_factors"/>
</dbReference>
<dbReference type="Proteomes" id="UP000275749">
    <property type="component" value="Unassembled WGS sequence"/>
</dbReference>
<proteinExistence type="predicted"/>
<dbReference type="GO" id="GO:0006352">
    <property type="term" value="P:DNA-templated transcription initiation"/>
    <property type="evidence" value="ECO:0007669"/>
    <property type="project" value="InterPro"/>
</dbReference>
<keyword evidence="3" id="KW-0238">DNA-binding</keyword>
<dbReference type="GO" id="GO:0003677">
    <property type="term" value="F:DNA binding"/>
    <property type="evidence" value="ECO:0007669"/>
    <property type="project" value="UniProtKB-KW"/>
</dbReference>
<evidence type="ECO:0000313" key="7">
    <source>
        <dbReference type="EMBL" id="ROR53404.1"/>
    </source>
</evidence>
<dbReference type="SUPFAM" id="SSF88659">
    <property type="entry name" value="Sigma3 and sigma4 domains of RNA polymerase sigma factors"/>
    <property type="match status" value="1"/>
</dbReference>
<gene>
    <name evidence="7" type="ORF">EDD41_0552</name>
</gene>
<dbReference type="InterPro" id="IPR013324">
    <property type="entry name" value="RNA_pol_sigma_r3/r4-like"/>
</dbReference>
<dbReference type="PANTHER" id="PTHR30603:SF47">
    <property type="entry name" value="RNA POLYMERASE SIGMA FACTOR SIGD, CHLOROPLASTIC"/>
    <property type="match status" value="1"/>
</dbReference>
<keyword evidence="4" id="KW-0804">Transcription</keyword>
<dbReference type="InterPro" id="IPR007630">
    <property type="entry name" value="RNA_pol_sigma70_r4"/>
</dbReference>
<evidence type="ECO:0000256" key="4">
    <source>
        <dbReference type="ARBA" id="ARBA00023163"/>
    </source>
</evidence>
<reference evidence="7 8" key="1">
    <citation type="submission" date="2018-11" db="EMBL/GenBank/DDBJ databases">
        <title>Sequencing the genomes of 1000 actinobacteria strains.</title>
        <authorList>
            <person name="Klenk H.-P."/>
        </authorList>
    </citation>
    <scope>NUCLEOTIDE SEQUENCE [LARGE SCALE GENOMIC DNA]</scope>
    <source>
        <strain evidence="7 8">DSM 10546</strain>
    </source>
</reference>
<dbReference type="InterPro" id="IPR014284">
    <property type="entry name" value="RNA_pol_sigma-70_dom"/>
</dbReference>